<keyword evidence="6" id="KW-1185">Reference proteome</keyword>
<dbReference type="Pfam" id="PF00125">
    <property type="entry name" value="Histone"/>
    <property type="match status" value="1"/>
</dbReference>
<dbReference type="STRING" id="1965070.A0A443R442"/>
<feature type="non-terminal residue" evidence="3">
    <location>
        <position position="74"/>
    </location>
</feature>
<dbReference type="Gene3D" id="1.10.20.10">
    <property type="entry name" value="Histone, subunit A"/>
    <property type="match status" value="1"/>
</dbReference>
<reference evidence="3" key="2">
    <citation type="submission" date="2018-11" db="EMBL/GenBank/DDBJ databases">
        <title>Trombidioid mite genomics.</title>
        <authorList>
            <person name="Dong X."/>
        </authorList>
    </citation>
    <scope>NUCLEOTIDE SEQUENCE</scope>
    <source>
        <strain evidence="3">UoL-WK</strain>
    </source>
</reference>
<dbReference type="OrthoDB" id="420022at2759"/>
<dbReference type="InterPro" id="IPR000164">
    <property type="entry name" value="Histone_H3/CENP-A"/>
</dbReference>
<dbReference type="SUPFAM" id="SSF47113">
    <property type="entry name" value="Histone-fold"/>
    <property type="match status" value="1"/>
</dbReference>
<dbReference type="InterPro" id="IPR009072">
    <property type="entry name" value="Histone-fold"/>
</dbReference>
<name>A0A443R442_9ACAR</name>
<evidence type="ECO:0000313" key="6">
    <source>
        <dbReference type="Proteomes" id="UP000285301"/>
    </source>
</evidence>
<comment type="similarity">
    <text evidence="1">Belongs to the histone H3 family.</text>
</comment>
<dbReference type="PRINTS" id="PR00622">
    <property type="entry name" value="HISTONEH3"/>
</dbReference>
<gene>
    <name evidence="4" type="ORF">B4U79_01817</name>
    <name evidence="3" type="ORF">B4U79_06108</name>
    <name evidence="5" type="ORF">B4U79_07716</name>
</gene>
<dbReference type="SMART" id="SM00428">
    <property type="entry name" value="H3"/>
    <property type="match status" value="1"/>
</dbReference>
<organism evidence="3 6">
    <name type="scientific">Dinothrombium tinctorium</name>
    <dbReference type="NCBI Taxonomy" id="1965070"/>
    <lineage>
        <taxon>Eukaryota</taxon>
        <taxon>Metazoa</taxon>
        <taxon>Ecdysozoa</taxon>
        <taxon>Arthropoda</taxon>
        <taxon>Chelicerata</taxon>
        <taxon>Arachnida</taxon>
        <taxon>Acari</taxon>
        <taxon>Acariformes</taxon>
        <taxon>Trombidiformes</taxon>
        <taxon>Prostigmata</taxon>
        <taxon>Anystina</taxon>
        <taxon>Parasitengona</taxon>
        <taxon>Trombidioidea</taxon>
        <taxon>Trombidiidae</taxon>
        <taxon>Dinothrombium</taxon>
    </lineage>
</organism>
<dbReference type="GO" id="GO:0046982">
    <property type="term" value="F:protein heterodimerization activity"/>
    <property type="evidence" value="ECO:0007669"/>
    <property type="project" value="InterPro"/>
</dbReference>
<accession>A0A443R442</accession>
<dbReference type="EMBL" id="NCKU01002251">
    <property type="protein sequence ID" value="RWS10030.1"/>
    <property type="molecule type" value="Genomic_DNA"/>
</dbReference>
<dbReference type="InterPro" id="IPR007125">
    <property type="entry name" value="H2A/H2B/H3"/>
</dbReference>
<protein>
    <submittedName>
        <fullName evidence="3">Histone H3.3C-like protein</fullName>
    </submittedName>
</protein>
<evidence type="ECO:0000313" key="5">
    <source>
        <dbReference type="EMBL" id="RWS10306.1"/>
    </source>
</evidence>
<dbReference type="EMBL" id="NCKU01002140">
    <property type="protein sequence ID" value="RWS10306.1"/>
    <property type="molecule type" value="Genomic_DNA"/>
</dbReference>
<evidence type="ECO:0000256" key="1">
    <source>
        <dbReference type="ARBA" id="ARBA00010343"/>
    </source>
</evidence>
<dbReference type="Proteomes" id="UP000285301">
    <property type="component" value="Unassembled WGS sequence"/>
</dbReference>
<dbReference type="AlphaFoldDB" id="A0A443R442"/>
<dbReference type="GO" id="GO:0000786">
    <property type="term" value="C:nucleosome"/>
    <property type="evidence" value="ECO:0007669"/>
    <property type="project" value="InterPro"/>
</dbReference>
<feature type="domain" description="Core Histone H2A/H2B/H3" evidence="2">
    <location>
        <begin position="1"/>
        <end position="71"/>
    </location>
</feature>
<proteinExistence type="inferred from homology"/>
<evidence type="ECO:0000259" key="2">
    <source>
        <dbReference type="Pfam" id="PF00125"/>
    </source>
</evidence>
<dbReference type="EMBL" id="NCKU01002142">
    <property type="protein sequence ID" value="RWS10294.1"/>
    <property type="molecule type" value="Genomic_DNA"/>
</dbReference>
<sequence length="74" mass="8409">LIPRLPLQKVIWAIDFTNNLNNFKFQTAALLALQESAEAYIFNLYENANLCAIHADRVTITPKDLSLALKIELH</sequence>
<reference evidence="3 6" key="1">
    <citation type="journal article" date="2018" name="Gigascience">
        <title>Genomes of trombidid mites reveal novel predicted allergens and laterally-transferred genes associated with secondary metabolism.</title>
        <authorList>
            <person name="Dong X."/>
            <person name="Chaisiri K."/>
            <person name="Xia D."/>
            <person name="Armstrong S.D."/>
            <person name="Fang Y."/>
            <person name="Donnelly M.J."/>
            <person name="Kadowaki T."/>
            <person name="McGarry J.W."/>
            <person name="Darby A.C."/>
            <person name="Makepeace B.L."/>
        </authorList>
    </citation>
    <scope>NUCLEOTIDE SEQUENCE [LARGE SCALE GENOMIC DNA]</scope>
    <source>
        <strain evidence="3">UoL-WK</strain>
    </source>
</reference>
<dbReference type="GO" id="GO:0030527">
    <property type="term" value="F:structural constituent of chromatin"/>
    <property type="evidence" value="ECO:0007669"/>
    <property type="project" value="InterPro"/>
</dbReference>
<comment type="caution">
    <text evidence="3">The sequence shown here is derived from an EMBL/GenBank/DDBJ whole genome shotgun (WGS) entry which is preliminary data.</text>
</comment>
<dbReference type="GO" id="GO:0003677">
    <property type="term" value="F:DNA binding"/>
    <property type="evidence" value="ECO:0007669"/>
    <property type="project" value="InterPro"/>
</dbReference>
<feature type="non-terminal residue" evidence="3">
    <location>
        <position position="1"/>
    </location>
</feature>
<dbReference type="PANTHER" id="PTHR11426">
    <property type="entry name" value="HISTONE H3"/>
    <property type="match status" value="1"/>
</dbReference>
<evidence type="ECO:0000313" key="3">
    <source>
        <dbReference type="EMBL" id="RWS10030.1"/>
    </source>
</evidence>
<evidence type="ECO:0000313" key="4">
    <source>
        <dbReference type="EMBL" id="RWS10294.1"/>
    </source>
</evidence>